<gene>
    <name evidence="2" type="ORF">CNMCM8927_007031</name>
</gene>
<organism evidence="2 3">
    <name type="scientific">Aspergillus lentulus</name>
    <dbReference type="NCBI Taxonomy" id="293939"/>
    <lineage>
        <taxon>Eukaryota</taxon>
        <taxon>Fungi</taxon>
        <taxon>Dikarya</taxon>
        <taxon>Ascomycota</taxon>
        <taxon>Pezizomycotina</taxon>
        <taxon>Eurotiomycetes</taxon>
        <taxon>Eurotiomycetidae</taxon>
        <taxon>Eurotiales</taxon>
        <taxon>Aspergillaceae</taxon>
        <taxon>Aspergillus</taxon>
        <taxon>Aspergillus subgen. Fumigati</taxon>
    </lineage>
</organism>
<dbReference type="Proteomes" id="UP000649114">
    <property type="component" value="Unassembled WGS sequence"/>
</dbReference>
<feature type="compositionally biased region" description="Basic and acidic residues" evidence="1">
    <location>
        <begin position="54"/>
        <end position="74"/>
    </location>
</feature>
<protein>
    <submittedName>
        <fullName evidence="2">Uncharacterized protein</fullName>
    </submittedName>
</protein>
<name>A0AAN6BP99_ASPLE</name>
<evidence type="ECO:0000256" key="1">
    <source>
        <dbReference type="SAM" id="MobiDB-lite"/>
    </source>
</evidence>
<dbReference type="EMBL" id="JAAAPU010000053">
    <property type="protein sequence ID" value="KAF4204762.1"/>
    <property type="molecule type" value="Genomic_DNA"/>
</dbReference>
<dbReference type="AlphaFoldDB" id="A0AAN6BP99"/>
<reference evidence="2" key="2">
    <citation type="submission" date="2020-04" db="EMBL/GenBank/DDBJ databases">
        <authorList>
            <person name="Santos R.A.C."/>
            <person name="Steenwyk J.L."/>
            <person name="Rivero-Menendez O."/>
            <person name="Mead M.E."/>
            <person name="Silva L.P."/>
            <person name="Bastos R.W."/>
            <person name="Alastruey-Izquierdo A."/>
            <person name="Goldman G.H."/>
            <person name="Rokas A."/>
        </authorList>
    </citation>
    <scope>NUCLEOTIDE SEQUENCE</scope>
    <source>
        <strain evidence="2">CNM-CM8927</strain>
    </source>
</reference>
<evidence type="ECO:0000313" key="3">
    <source>
        <dbReference type="Proteomes" id="UP000649114"/>
    </source>
</evidence>
<evidence type="ECO:0000313" key="2">
    <source>
        <dbReference type="EMBL" id="KAF4204762.1"/>
    </source>
</evidence>
<sequence length="83" mass="9577">MSENTHTSHHTGFMDRMLHHGHHGNEQEQDDQNEQQEQQPEVQPQQGAQPNPPVKEDERKSVGDYVDEERKLLQEGDTYGGLM</sequence>
<feature type="compositionally biased region" description="Low complexity" evidence="1">
    <location>
        <begin position="35"/>
        <end position="46"/>
    </location>
</feature>
<accession>A0AAN6BP99</accession>
<reference evidence="2" key="1">
    <citation type="journal article" date="2020" name="bioRxiv">
        <title>Genomic and phenotypic heterogeneity of clinical isolates of the human pathogens Aspergillus fumigatus, Aspergillus lentulus and Aspergillus fumigatiaffinis.</title>
        <authorList>
            <person name="dos Santos R.A.C."/>
            <person name="Steenwyk J.L."/>
            <person name="Rivero-Menendez O."/>
            <person name="Mead M.E."/>
            <person name="Silva L.P."/>
            <person name="Bastos R.W."/>
            <person name="Alastruey-Izquierdo A."/>
            <person name="Goldman G.H."/>
            <person name="Rokas A."/>
        </authorList>
    </citation>
    <scope>NUCLEOTIDE SEQUENCE</scope>
    <source>
        <strain evidence="2">CNM-CM8927</strain>
    </source>
</reference>
<feature type="region of interest" description="Disordered" evidence="1">
    <location>
        <begin position="1"/>
        <end position="83"/>
    </location>
</feature>
<comment type="caution">
    <text evidence="2">The sequence shown here is derived from an EMBL/GenBank/DDBJ whole genome shotgun (WGS) entry which is preliminary data.</text>
</comment>
<feature type="compositionally biased region" description="Basic and acidic residues" evidence="1">
    <location>
        <begin position="12"/>
        <end position="26"/>
    </location>
</feature>
<proteinExistence type="predicted"/>